<dbReference type="EMBL" id="NRRY01000002">
    <property type="protein sequence ID" value="MBK1617125.1"/>
    <property type="molecule type" value="Genomic_DNA"/>
</dbReference>
<dbReference type="InterPro" id="IPR000551">
    <property type="entry name" value="MerR-type_HTH_dom"/>
</dbReference>
<dbReference type="Pfam" id="PF13411">
    <property type="entry name" value="MerR_1"/>
    <property type="match status" value="1"/>
</dbReference>
<evidence type="ECO:0000313" key="5">
    <source>
        <dbReference type="EMBL" id="MBK1617125.1"/>
    </source>
</evidence>
<accession>A0A9X0W596</accession>
<feature type="domain" description="HTH merR-type" evidence="4">
    <location>
        <begin position="40"/>
        <end position="109"/>
    </location>
</feature>
<reference evidence="5 6" key="1">
    <citation type="journal article" date="2020" name="Microorganisms">
        <title>Osmotic Adaptation and Compatible Solute Biosynthesis of Phototrophic Bacteria as Revealed from Genome Analyses.</title>
        <authorList>
            <person name="Imhoff J.F."/>
            <person name="Rahn T."/>
            <person name="Kunzel S."/>
            <person name="Keller A."/>
            <person name="Neulinger S.C."/>
        </authorList>
    </citation>
    <scope>NUCLEOTIDE SEQUENCE [LARGE SCALE GENOMIC DNA]</scope>
    <source>
        <strain evidence="5 6">DSM 25653</strain>
    </source>
</reference>
<dbReference type="SUPFAM" id="SSF46955">
    <property type="entry name" value="Putative DNA-binding domain"/>
    <property type="match status" value="1"/>
</dbReference>
<gene>
    <name evidence="5" type="ORF">CKO42_01395</name>
</gene>
<evidence type="ECO:0000256" key="2">
    <source>
        <dbReference type="ARBA" id="ARBA00023125"/>
    </source>
</evidence>
<organism evidence="5 6">
    <name type="scientific">Lamprobacter modestohalophilus</name>
    <dbReference type="NCBI Taxonomy" id="1064514"/>
    <lineage>
        <taxon>Bacteria</taxon>
        <taxon>Pseudomonadati</taxon>
        <taxon>Pseudomonadota</taxon>
        <taxon>Gammaproteobacteria</taxon>
        <taxon>Chromatiales</taxon>
        <taxon>Chromatiaceae</taxon>
        <taxon>Lamprobacter</taxon>
    </lineage>
</organism>
<keyword evidence="1" id="KW-0805">Transcription regulation</keyword>
<dbReference type="SMART" id="SM00422">
    <property type="entry name" value="HTH_MERR"/>
    <property type="match status" value="1"/>
</dbReference>
<name>A0A9X0W596_9GAMM</name>
<dbReference type="GO" id="GO:0003700">
    <property type="term" value="F:DNA-binding transcription factor activity"/>
    <property type="evidence" value="ECO:0007669"/>
    <property type="project" value="InterPro"/>
</dbReference>
<comment type="caution">
    <text evidence="5">The sequence shown here is derived from an EMBL/GenBank/DDBJ whole genome shotgun (WGS) entry which is preliminary data.</text>
</comment>
<evidence type="ECO:0000256" key="1">
    <source>
        <dbReference type="ARBA" id="ARBA00023015"/>
    </source>
</evidence>
<evidence type="ECO:0000259" key="4">
    <source>
        <dbReference type="PROSITE" id="PS50937"/>
    </source>
</evidence>
<proteinExistence type="predicted"/>
<dbReference type="InterPro" id="IPR047057">
    <property type="entry name" value="MerR_fam"/>
</dbReference>
<keyword evidence="6" id="KW-1185">Reference proteome</keyword>
<dbReference type="PANTHER" id="PTHR30204:SF67">
    <property type="entry name" value="HTH-TYPE TRANSCRIPTIONAL REGULATOR MLRA-RELATED"/>
    <property type="match status" value="1"/>
</dbReference>
<evidence type="ECO:0000256" key="3">
    <source>
        <dbReference type="ARBA" id="ARBA00023163"/>
    </source>
</evidence>
<keyword evidence="3" id="KW-0804">Transcription</keyword>
<dbReference type="GO" id="GO:0003677">
    <property type="term" value="F:DNA binding"/>
    <property type="evidence" value="ECO:0007669"/>
    <property type="project" value="UniProtKB-KW"/>
</dbReference>
<sequence>MKLGVTDAAVNGKFQILHRQNLFKGGVALTEPEHSFAAQTYRIGAVARLTGIPPDTLRVWERRYAVVEPIRSEAGTRLYSAEDVGRLTLIKRLVDNGDAISHVAPLTLPQLHERSRGLSLAPTVEGDLPPCRVAVLGPTLPTLLARDSERAAVFEDGVELVGAFEDEHRFRRAAADLKIDLLVLERPTIQLDRIAQITDLLTESGATQGLVVYGFAPRSAVERLEAQRIVAKRAPVDAAELVRWCAALHGSDKFPSPEAILEGVDLASPIPRRLYDNTSLARIATASPTVRCECPHHLVQLVSSLVAFEQYSRECENRNADDAALHAFLHAATARARATMEAALARVVEAEGIDIR</sequence>
<evidence type="ECO:0000313" key="6">
    <source>
        <dbReference type="Proteomes" id="UP001138768"/>
    </source>
</evidence>
<dbReference type="PANTHER" id="PTHR30204">
    <property type="entry name" value="REDOX-CYCLING DRUG-SENSING TRANSCRIPTIONAL ACTIVATOR SOXR"/>
    <property type="match status" value="1"/>
</dbReference>
<dbReference type="Gene3D" id="1.10.1660.10">
    <property type="match status" value="1"/>
</dbReference>
<dbReference type="CDD" id="cd01104">
    <property type="entry name" value="HTH_MlrA-CarA"/>
    <property type="match status" value="1"/>
</dbReference>
<keyword evidence="2" id="KW-0238">DNA-binding</keyword>
<dbReference type="Proteomes" id="UP001138768">
    <property type="component" value="Unassembled WGS sequence"/>
</dbReference>
<dbReference type="PROSITE" id="PS50937">
    <property type="entry name" value="HTH_MERR_2"/>
    <property type="match status" value="1"/>
</dbReference>
<dbReference type="AlphaFoldDB" id="A0A9X0W596"/>
<dbReference type="InterPro" id="IPR009061">
    <property type="entry name" value="DNA-bd_dom_put_sf"/>
</dbReference>
<protein>
    <recommendedName>
        <fullName evidence="4">HTH merR-type domain-containing protein</fullName>
    </recommendedName>
</protein>